<sequence>MSASSTYTGSEILPSADLNVDHMFYLYKQGIEAQQKRCFKRAFRCFRPLLPFLATEPLLWVRIVEVCIYALYDECDSDTRTVAVGHPRILKCGLIRLNNGKIFLELTDFTTIYTLLRLADEGITLEFASEAVTVALALVSTSPDSGLRLSTMSLAAFVALKQGRVRYAAKLADDIIYTDGVSKDFLLRGVMYKVECYFAECRYDEALCNLMSIAECDEELLPYVNFNRCVIHCAKGEYDIALTQWMVSFIYIYIYIYIYLFI</sequence>
<reference evidence="3" key="1">
    <citation type="submission" date="2016-11" db="UniProtKB">
        <authorList>
            <consortium name="WormBaseParasite"/>
        </authorList>
    </citation>
    <scope>IDENTIFICATION</scope>
</reference>
<keyword evidence="2" id="KW-1185">Reference proteome</keyword>
<evidence type="ECO:0000313" key="3">
    <source>
        <dbReference type="WBParaSite" id="Hba_19396"/>
    </source>
</evidence>
<keyword evidence="1" id="KW-0472">Membrane</keyword>
<proteinExistence type="predicted"/>
<accession>A0A1I7XNT3</accession>
<keyword evidence="1" id="KW-1133">Transmembrane helix</keyword>
<dbReference type="SUPFAM" id="SSF48452">
    <property type="entry name" value="TPR-like"/>
    <property type="match status" value="1"/>
</dbReference>
<evidence type="ECO:0000313" key="2">
    <source>
        <dbReference type="Proteomes" id="UP000095283"/>
    </source>
</evidence>
<dbReference type="AlphaFoldDB" id="A0A1I7XNT3"/>
<dbReference type="InterPro" id="IPR011990">
    <property type="entry name" value="TPR-like_helical_dom_sf"/>
</dbReference>
<dbReference type="Proteomes" id="UP000095283">
    <property type="component" value="Unplaced"/>
</dbReference>
<keyword evidence="1" id="KW-0812">Transmembrane</keyword>
<dbReference type="WBParaSite" id="Hba_19396">
    <property type="protein sequence ID" value="Hba_19396"/>
    <property type="gene ID" value="Hba_19396"/>
</dbReference>
<protein>
    <submittedName>
        <fullName evidence="3">TPR_REGION domain-containing protein</fullName>
    </submittedName>
</protein>
<feature type="transmembrane region" description="Helical" evidence="1">
    <location>
        <begin position="242"/>
        <end position="261"/>
    </location>
</feature>
<evidence type="ECO:0000256" key="1">
    <source>
        <dbReference type="SAM" id="Phobius"/>
    </source>
</evidence>
<organism evidence="2 3">
    <name type="scientific">Heterorhabditis bacteriophora</name>
    <name type="common">Entomopathogenic nematode worm</name>
    <dbReference type="NCBI Taxonomy" id="37862"/>
    <lineage>
        <taxon>Eukaryota</taxon>
        <taxon>Metazoa</taxon>
        <taxon>Ecdysozoa</taxon>
        <taxon>Nematoda</taxon>
        <taxon>Chromadorea</taxon>
        <taxon>Rhabditida</taxon>
        <taxon>Rhabditina</taxon>
        <taxon>Rhabditomorpha</taxon>
        <taxon>Strongyloidea</taxon>
        <taxon>Heterorhabditidae</taxon>
        <taxon>Heterorhabditis</taxon>
    </lineage>
</organism>
<name>A0A1I7XNT3_HETBA</name>